<dbReference type="AlphaFoldDB" id="A0A372IUA8"/>
<feature type="domain" description="GGDEF" evidence="5">
    <location>
        <begin position="175"/>
        <end position="306"/>
    </location>
</feature>
<dbReference type="SMART" id="SM00448">
    <property type="entry name" value="REC"/>
    <property type="match status" value="1"/>
</dbReference>
<comment type="catalytic activity">
    <reaction evidence="2">
        <text>2 GTP = 3',3'-c-di-GMP + 2 diphosphate</text>
        <dbReference type="Rhea" id="RHEA:24898"/>
        <dbReference type="ChEBI" id="CHEBI:33019"/>
        <dbReference type="ChEBI" id="CHEBI:37565"/>
        <dbReference type="ChEBI" id="CHEBI:58805"/>
        <dbReference type="EC" id="2.7.7.65"/>
    </reaction>
</comment>
<dbReference type="GO" id="GO:1902201">
    <property type="term" value="P:negative regulation of bacterial-type flagellum-dependent cell motility"/>
    <property type="evidence" value="ECO:0007669"/>
    <property type="project" value="TreeGrafter"/>
</dbReference>
<sequence length="340" mass="37488">MLPETPPDVLIASADAETVHLLSALLDSMQCPVEVISDGMDALRRLNGEQPPRIALLDIDLPSMGGIEILSELRRREEQRSTWAMLMSESVDLGAVRTATDAGADDFLLKPVDEIDLRVRMRVAERVQALMSQLQREAASVRFHATHDNLTGTWNREAMLSLLFRETDRAQRMKTPLAMMLLDLDGFSQINLDFGYESGDRVLQELGARFRRFLRSYDLVGRCGEDEFLVALPGCTTADAQQMAKRITHAVLKKPFPVQRDLATLTASIGIAGSRGRSPLVVLREAERALANAKLSGKNCIRVYSPPEITEAPASDIPSRPAAEPVRMRISPELSGGIVS</sequence>
<feature type="domain" description="Response regulatory" evidence="4">
    <location>
        <begin position="8"/>
        <end position="125"/>
    </location>
</feature>
<dbReference type="RefSeq" id="WP_117297789.1">
    <property type="nucleotide sequence ID" value="NZ_QVQT02000001.1"/>
</dbReference>
<evidence type="ECO:0000259" key="5">
    <source>
        <dbReference type="PROSITE" id="PS50887"/>
    </source>
</evidence>
<feature type="modified residue" description="4-aspartylphosphate" evidence="3">
    <location>
        <position position="58"/>
    </location>
</feature>
<protein>
    <recommendedName>
        <fullName evidence="1">diguanylate cyclase</fullName>
        <ecNumber evidence="1">2.7.7.65</ecNumber>
    </recommendedName>
</protein>
<comment type="caution">
    <text evidence="6">The sequence shown here is derived from an EMBL/GenBank/DDBJ whole genome shotgun (WGS) entry which is preliminary data.</text>
</comment>
<dbReference type="InterPro" id="IPR001789">
    <property type="entry name" value="Sig_transdc_resp-reg_receiver"/>
</dbReference>
<dbReference type="Gene3D" id="3.40.50.2300">
    <property type="match status" value="1"/>
</dbReference>
<accession>A0A372IUA8</accession>
<dbReference type="PROSITE" id="PS50887">
    <property type="entry name" value="GGDEF"/>
    <property type="match status" value="1"/>
</dbReference>
<dbReference type="InterPro" id="IPR011006">
    <property type="entry name" value="CheY-like_superfamily"/>
</dbReference>
<dbReference type="OrthoDB" id="9804955at2"/>
<evidence type="ECO:0000313" key="7">
    <source>
        <dbReference type="Proteomes" id="UP000264702"/>
    </source>
</evidence>
<proteinExistence type="predicted"/>
<dbReference type="Gene3D" id="3.30.70.270">
    <property type="match status" value="1"/>
</dbReference>
<dbReference type="GO" id="GO:0043709">
    <property type="term" value="P:cell adhesion involved in single-species biofilm formation"/>
    <property type="evidence" value="ECO:0007669"/>
    <property type="project" value="TreeGrafter"/>
</dbReference>
<dbReference type="GO" id="GO:0005886">
    <property type="term" value="C:plasma membrane"/>
    <property type="evidence" value="ECO:0007669"/>
    <property type="project" value="TreeGrafter"/>
</dbReference>
<keyword evidence="3" id="KW-0597">Phosphoprotein</keyword>
<reference evidence="6 7" key="1">
    <citation type="submission" date="2018-08" db="EMBL/GenBank/DDBJ databases">
        <title>Acidipila sp. 4G-K13, an acidobacterium isolated from forest soil.</title>
        <authorList>
            <person name="Gao Z.-H."/>
            <person name="Qiu L.-H."/>
        </authorList>
    </citation>
    <scope>NUCLEOTIDE SEQUENCE [LARGE SCALE GENOMIC DNA]</scope>
    <source>
        <strain evidence="6 7">4G-K13</strain>
    </source>
</reference>
<dbReference type="PANTHER" id="PTHR45138">
    <property type="entry name" value="REGULATORY COMPONENTS OF SENSORY TRANSDUCTION SYSTEM"/>
    <property type="match status" value="1"/>
</dbReference>
<dbReference type="InterPro" id="IPR000160">
    <property type="entry name" value="GGDEF_dom"/>
</dbReference>
<dbReference type="PANTHER" id="PTHR45138:SF9">
    <property type="entry name" value="DIGUANYLATE CYCLASE DGCM-RELATED"/>
    <property type="match status" value="1"/>
</dbReference>
<dbReference type="CDD" id="cd00156">
    <property type="entry name" value="REC"/>
    <property type="match status" value="1"/>
</dbReference>
<evidence type="ECO:0000256" key="2">
    <source>
        <dbReference type="ARBA" id="ARBA00034247"/>
    </source>
</evidence>
<dbReference type="InterPro" id="IPR029787">
    <property type="entry name" value="Nucleotide_cyclase"/>
</dbReference>
<dbReference type="EC" id="2.7.7.65" evidence="1"/>
<dbReference type="InterPro" id="IPR050469">
    <property type="entry name" value="Diguanylate_Cyclase"/>
</dbReference>
<dbReference type="CDD" id="cd01949">
    <property type="entry name" value="GGDEF"/>
    <property type="match status" value="1"/>
</dbReference>
<gene>
    <name evidence="6" type="ORF">D0Y96_02775</name>
</gene>
<organism evidence="6 7">
    <name type="scientific">Paracidobacterium acidisoli</name>
    <dbReference type="NCBI Taxonomy" id="2303751"/>
    <lineage>
        <taxon>Bacteria</taxon>
        <taxon>Pseudomonadati</taxon>
        <taxon>Acidobacteriota</taxon>
        <taxon>Terriglobia</taxon>
        <taxon>Terriglobales</taxon>
        <taxon>Acidobacteriaceae</taxon>
        <taxon>Paracidobacterium</taxon>
    </lineage>
</organism>
<name>A0A372IUA8_9BACT</name>
<keyword evidence="7" id="KW-1185">Reference proteome</keyword>
<dbReference type="GO" id="GO:0000160">
    <property type="term" value="P:phosphorelay signal transduction system"/>
    <property type="evidence" value="ECO:0007669"/>
    <property type="project" value="InterPro"/>
</dbReference>
<dbReference type="InterPro" id="IPR043128">
    <property type="entry name" value="Rev_trsase/Diguanyl_cyclase"/>
</dbReference>
<dbReference type="Pfam" id="PF00990">
    <property type="entry name" value="GGDEF"/>
    <property type="match status" value="1"/>
</dbReference>
<dbReference type="SUPFAM" id="SSF52172">
    <property type="entry name" value="CheY-like"/>
    <property type="match status" value="1"/>
</dbReference>
<dbReference type="SMART" id="SM00267">
    <property type="entry name" value="GGDEF"/>
    <property type="match status" value="1"/>
</dbReference>
<dbReference type="Proteomes" id="UP000264702">
    <property type="component" value="Unassembled WGS sequence"/>
</dbReference>
<dbReference type="NCBIfam" id="TIGR00254">
    <property type="entry name" value="GGDEF"/>
    <property type="match status" value="1"/>
</dbReference>
<evidence type="ECO:0000313" key="6">
    <source>
        <dbReference type="EMBL" id="RFU18494.1"/>
    </source>
</evidence>
<dbReference type="EMBL" id="QVQT01000001">
    <property type="protein sequence ID" value="RFU18494.1"/>
    <property type="molecule type" value="Genomic_DNA"/>
</dbReference>
<evidence type="ECO:0000259" key="4">
    <source>
        <dbReference type="PROSITE" id="PS50110"/>
    </source>
</evidence>
<dbReference type="PROSITE" id="PS50110">
    <property type="entry name" value="RESPONSE_REGULATORY"/>
    <property type="match status" value="1"/>
</dbReference>
<dbReference type="Pfam" id="PF00072">
    <property type="entry name" value="Response_reg"/>
    <property type="match status" value="1"/>
</dbReference>
<dbReference type="GO" id="GO:0052621">
    <property type="term" value="F:diguanylate cyclase activity"/>
    <property type="evidence" value="ECO:0007669"/>
    <property type="project" value="UniProtKB-EC"/>
</dbReference>
<dbReference type="SUPFAM" id="SSF55073">
    <property type="entry name" value="Nucleotide cyclase"/>
    <property type="match status" value="1"/>
</dbReference>
<evidence type="ECO:0000256" key="1">
    <source>
        <dbReference type="ARBA" id="ARBA00012528"/>
    </source>
</evidence>
<evidence type="ECO:0000256" key="3">
    <source>
        <dbReference type="PROSITE-ProRule" id="PRU00169"/>
    </source>
</evidence>